<accession>A0A2N0UK54</accession>
<dbReference type="PANTHER" id="PTHR34039:SF1">
    <property type="entry name" value="UPF0102 PROTEIN YRAN"/>
    <property type="match status" value="1"/>
</dbReference>
<comment type="similarity">
    <text evidence="1 2">Belongs to the UPF0102 family.</text>
</comment>
<name>A0A2N0UK54_9FIRM</name>
<protein>
    <recommendedName>
        <fullName evidence="2">UPF0102 protein RBATCC27255_01697</fullName>
    </recommendedName>
</protein>
<dbReference type="CDD" id="cd20736">
    <property type="entry name" value="PoNe_Nuclease"/>
    <property type="match status" value="1"/>
</dbReference>
<evidence type="ECO:0000256" key="2">
    <source>
        <dbReference type="HAMAP-Rule" id="MF_00048"/>
    </source>
</evidence>
<dbReference type="RefSeq" id="WP_101029620.1">
    <property type="nucleotide sequence ID" value="NZ_CABMMZ010000072.1"/>
</dbReference>
<dbReference type="InterPro" id="IPR003509">
    <property type="entry name" value="UPF0102_YraN-like"/>
</dbReference>
<evidence type="ECO:0000313" key="4">
    <source>
        <dbReference type="Proteomes" id="UP000233425"/>
    </source>
</evidence>
<dbReference type="GeneID" id="93768080"/>
<dbReference type="InterPro" id="IPR011856">
    <property type="entry name" value="tRNA_endonuc-like_dom_sf"/>
</dbReference>
<keyword evidence="4" id="KW-1185">Reference proteome</keyword>
<dbReference type="NCBIfam" id="NF009150">
    <property type="entry name" value="PRK12497.1-3"/>
    <property type="match status" value="1"/>
</dbReference>
<evidence type="ECO:0000313" key="3">
    <source>
        <dbReference type="EMBL" id="PKD27308.1"/>
    </source>
</evidence>
<evidence type="ECO:0000256" key="1">
    <source>
        <dbReference type="ARBA" id="ARBA00006738"/>
    </source>
</evidence>
<dbReference type="AlphaFoldDB" id="A0A2N0UK54"/>
<dbReference type="NCBIfam" id="TIGR00252">
    <property type="entry name" value="YraN family protein"/>
    <property type="match status" value="1"/>
</dbReference>
<comment type="caution">
    <text evidence="3">The sequence shown here is derived from an EMBL/GenBank/DDBJ whole genome shotgun (WGS) entry which is preliminary data.</text>
</comment>
<gene>
    <name evidence="3" type="ORF">RBATCC27255_01697</name>
</gene>
<reference evidence="3" key="1">
    <citation type="journal article" date="2018" name="Environ. Microbiol.">
        <title>Sporulation capability and amylosome conservation among diverse human colonic and rumen isolates of the keystone starch-degrader Ruminococcus bromii.</title>
        <authorList>
            <person name="Mukhopadhya I."/>
            <person name="Morais S."/>
            <person name="Laverde-Gomez J."/>
            <person name="Sheridan P.O."/>
            <person name="Walker A.W."/>
            <person name="Kelly W."/>
            <person name="Klieve A.V."/>
            <person name="Ouwerkerk D."/>
            <person name="Duncan S.H."/>
            <person name="Louis P."/>
            <person name="Koropatkin N."/>
            <person name="Cockburn D."/>
            <person name="Kibler R."/>
            <person name="Cooper P.J."/>
            <person name="Sandoval C."/>
            <person name="Crost E."/>
            <person name="Juge N."/>
            <person name="Bayer E.A."/>
            <person name="Flint H.J."/>
        </authorList>
    </citation>
    <scope>NUCLEOTIDE SEQUENCE [LARGE SCALE GENOMIC DNA]</scope>
    <source>
        <strain evidence="3">ATCC 27255</strain>
    </source>
</reference>
<sequence>MIFTTKQTGDKGEAYAAKYLKKHKYKIIARNYKKPYGEIDIIAENKEVIAFVEVKTRKENSLTQPIDAVNRKKQMRISKTADAYMYENNIEKPCRFDVCEVFVNSDNLKLVGINYIEDAF</sequence>
<dbReference type="Proteomes" id="UP000233425">
    <property type="component" value="Unassembled WGS sequence"/>
</dbReference>
<proteinExistence type="inferred from homology"/>
<dbReference type="SUPFAM" id="SSF52980">
    <property type="entry name" value="Restriction endonuclease-like"/>
    <property type="match status" value="1"/>
</dbReference>
<dbReference type="Gene3D" id="3.40.1350.10">
    <property type="match status" value="1"/>
</dbReference>
<organism evidence="3 4">
    <name type="scientific">Ruminococcus bromii</name>
    <dbReference type="NCBI Taxonomy" id="40518"/>
    <lineage>
        <taxon>Bacteria</taxon>
        <taxon>Bacillati</taxon>
        <taxon>Bacillota</taxon>
        <taxon>Clostridia</taxon>
        <taxon>Eubacteriales</taxon>
        <taxon>Oscillospiraceae</taxon>
        <taxon>Ruminococcus</taxon>
    </lineage>
</organism>
<dbReference type="EMBL" id="NNSR01000072">
    <property type="protein sequence ID" value="PKD27308.1"/>
    <property type="molecule type" value="Genomic_DNA"/>
</dbReference>
<dbReference type="InterPro" id="IPR011335">
    <property type="entry name" value="Restrct_endonuc-II-like"/>
</dbReference>
<dbReference type="PANTHER" id="PTHR34039">
    <property type="entry name" value="UPF0102 PROTEIN YRAN"/>
    <property type="match status" value="1"/>
</dbReference>
<dbReference type="GO" id="GO:0003676">
    <property type="term" value="F:nucleic acid binding"/>
    <property type="evidence" value="ECO:0007669"/>
    <property type="project" value="InterPro"/>
</dbReference>
<dbReference type="HAMAP" id="MF_00048">
    <property type="entry name" value="UPF0102"/>
    <property type="match status" value="1"/>
</dbReference>
<dbReference type="Pfam" id="PF02021">
    <property type="entry name" value="UPF0102"/>
    <property type="match status" value="1"/>
</dbReference>